<gene>
    <name evidence="1" type="ORF">L873DRAFT_645706</name>
</gene>
<protein>
    <submittedName>
        <fullName evidence="1">Uncharacterized protein</fullName>
    </submittedName>
</protein>
<dbReference type="Proteomes" id="UP000276215">
    <property type="component" value="Unassembled WGS sequence"/>
</dbReference>
<name>A0A3N4JTL7_9PEZI</name>
<accession>A0A3N4JTL7</accession>
<dbReference type="OrthoDB" id="3156807at2759"/>
<organism evidence="1 2">
    <name type="scientific">Choiromyces venosus 120613-1</name>
    <dbReference type="NCBI Taxonomy" id="1336337"/>
    <lineage>
        <taxon>Eukaryota</taxon>
        <taxon>Fungi</taxon>
        <taxon>Dikarya</taxon>
        <taxon>Ascomycota</taxon>
        <taxon>Pezizomycotina</taxon>
        <taxon>Pezizomycetes</taxon>
        <taxon>Pezizales</taxon>
        <taxon>Tuberaceae</taxon>
        <taxon>Choiromyces</taxon>
    </lineage>
</organism>
<dbReference type="EMBL" id="ML120372">
    <property type="protein sequence ID" value="RPB01670.1"/>
    <property type="molecule type" value="Genomic_DNA"/>
</dbReference>
<sequence>MFGASSLELASRDWAGNGKILHSAKWNNGWSYRIPLFKAFYTNRHFILWQIDTAFNERFGNDYQVIKGLDASEAGVIEKVEN</sequence>
<keyword evidence="2" id="KW-1185">Reference proteome</keyword>
<evidence type="ECO:0000313" key="2">
    <source>
        <dbReference type="Proteomes" id="UP000276215"/>
    </source>
</evidence>
<reference evidence="1 2" key="1">
    <citation type="journal article" date="2018" name="Nat. Ecol. Evol.">
        <title>Pezizomycetes genomes reveal the molecular basis of ectomycorrhizal truffle lifestyle.</title>
        <authorList>
            <person name="Murat C."/>
            <person name="Payen T."/>
            <person name="Noel B."/>
            <person name="Kuo A."/>
            <person name="Morin E."/>
            <person name="Chen J."/>
            <person name="Kohler A."/>
            <person name="Krizsan K."/>
            <person name="Balestrini R."/>
            <person name="Da Silva C."/>
            <person name="Montanini B."/>
            <person name="Hainaut M."/>
            <person name="Levati E."/>
            <person name="Barry K.W."/>
            <person name="Belfiori B."/>
            <person name="Cichocki N."/>
            <person name="Clum A."/>
            <person name="Dockter R.B."/>
            <person name="Fauchery L."/>
            <person name="Guy J."/>
            <person name="Iotti M."/>
            <person name="Le Tacon F."/>
            <person name="Lindquist E.A."/>
            <person name="Lipzen A."/>
            <person name="Malagnac F."/>
            <person name="Mello A."/>
            <person name="Molinier V."/>
            <person name="Miyauchi S."/>
            <person name="Poulain J."/>
            <person name="Riccioni C."/>
            <person name="Rubini A."/>
            <person name="Sitrit Y."/>
            <person name="Splivallo R."/>
            <person name="Traeger S."/>
            <person name="Wang M."/>
            <person name="Zifcakova L."/>
            <person name="Wipf D."/>
            <person name="Zambonelli A."/>
            <person name="Paolocci F."/>
            <person name="Nowrousian M."/>
            <person name="Ottonello S."/>
            <person name="Baldrian P."/>
            <person name="Spatafora J.W."/>
            <person name="Henrissat B."/>
            <person name="Nagy L.G."/>
            <person name="Aury J.M."/>
            <person name="Wincker P."/>
            <person name="Grigoriev I.V."/>
            <person name="Bonfante P."/>
            <person name="Martin F.M."/>
        </authorList>
    </citation>
    <scope>NUCLEOTIDE SEQUENCE [LARGE SCALE GENOMIC DNA]</scope>
    <source>
        <strain evidence="1 2">120613-1</strain>
    </source>
</reference>
<evidence type="ECO:0000313" key="1">
    <source>
        <dbReference type="EMBL" id="RPB01670.1"/>
    </source>
</evidence>
<proteinExistence type="predicted"/>
<dbReference type="AlphaFoldDB" id="A0A3N4JTL7"/>